<dbReference type="PANTHER" id="PTHR33332">
    <property type="entry name" value="REVERSE TRANSCRIPTASE DOMAIN-CONTAINING PROTEIN"/>
    <property type="match status" value="1"/>
</dbReference>
<organism evidence="3 4">
    <name type="scientific">Lasius niger</name>
    <name type="common">Black garden ant</name>
    <dbReference type="NCBI Taxonomy" id="67767"/>
    <lineage>
        <taxon>Eukaryota</taxon>
        <taxon>Metazoa</taxon>
        <taxon>Ecdysozoa</taxon>
        <taxon>Arthropoda</taxon>
        <taxon>Hexapoda</taxon>
        <taxon>Insecta</taxon>
        <taxon>Pterygota</taxon>
        <taxon>Neoptera</taxon>
        <taxon>Endopterygota</taxon>
        <taxon>Hymenoptera</taxon>
        <taxon>Apocrita</taxon>
        <taxon>Aculeata</taxon>
        <taxon>Formicoidea</taxon>
        <taxon>Formicidae</taxon>
        <taxon>Formicinae</taxon>
        <taxon>Lasius</taxon>
        <taxon>Lasius</taxon>
    </lineage>
</organism>
<keyword evidence="1" id="KW-0812">Transmembrane</keyword>
<keyword evidence="1" id="KW-1133">Transmembrane helix</keyword>
<dbReference type="AlphaFoldDB" id="A0A0J7KGJ6"/>
<dbReference type="PaxDb" id="67767-A0A0J7KGJ6"/>
<comment type="caution">
    <text evidence="3">The sequence shown here is derived from an EMBL/GenBank/DDBJ whole genome shotgun (WGS) entry which is preliminary data.</text>
</comment>
<dbReference type="Proteomes" id="UP000036403">
    <property type="component" value="Unassembled WGS sequence"/>
</dbReference>
<evidence type="ECO:0000313" key="4">
    <source>
        <dbReference type="Proteomes" id="UP000036403"/>
    </source>
</evidence>
<evidence type="ECO:0000256" key="1">
    <source>
        <dbReference type="SAM" id="Phobius"/>
    </source>
</evidence>
<name>A0A0J7KGJ6_LASNI</name>
<keyword evidence="3" id="KW-0808">Transferase</keyword>
<evidence type="ECO:0000259" key="2">
    <source>
        <dbReference type="PROSITE" id="PS50878"/>
    </source>
</evidence>
<feature type="domain" description="Reverse transcriptase" evidence="2">
    <location>
        <begin position="1"/>
        <end position="118"/>
    </location>
</feature>
<dbReference type="PROSITE" id="PS50878">
    <property type="entry name" value="RT_POL"/>
    <property type="match status" value="1"/>
</dbReference>
<evidence type="ECO:0000313" key="3">
    <source>
        <dbReference type="EMBL" id="KMQ89538.1"/>
    </source>
</evidence>
<dbReference type="Pfam" id="PF00078">
    <property type="entry name" value="RVT_1"/>
    <property type="match status" value="1"/>
</dbReference>
<keyword evidence="4" id="KW-1185">Reference proteome</keyword>
<reference evidence="3 4" key="1">
    <citation type="submission" date="2015-04" db="EMBL/GenBank/DDBJ databases">
        <title>Lasius niger genome sequencing.</title>
        <authorList>
            <person name="Konorov E.A."/>
            <person name="Nikitin M.A."/>
            <person name="Kirill M.V."/>
            <person name="Chang P."/>
        </authorList>
    </citation>
    <scope>NUCLEOTIDE SEQUENCE [LARGE SCALE GENOMIC DNA]</scope>
    <source>
        <tissue evidence="3">Whole</tissue>
    </source>
</reference>
<dbReference type="SUPFAM" id="SSF56672">
    <property type="entry name" value="DNA/RNA polymerases"/>
    <property type="match status" value="1"/>
</dbReference>
<gene>
    <name evidence="3" type="ORF">RF55_10827</name>
</gene>
<keyword evidence="1" id="KW-0472">Membrane</keyword>
<accession>A0A0J7KGJ6</accession>
<feature type="transmembrane region" description="Helical" evidence="1">
    <location>
        <begin position="159"/>
        <end position="176"/>
    </location>
</feature>
<protein>
    <submittedName>
        <fullName evidence="3">Reverse transcriptase</fullName>
    </submittedName>
</protein>
<proteinExistence type="predicted"/>
<dbReference type="EMBL" id="LBMM01007659">
    <property type="protein sequence ID" value="KMQ89538.1"/>
    <property type="molecule type" value="Genomic_DNA"/>
</dbReference>
<sequence>MEAGVPQGSVLGPVLWNIAFDEILDLAEEEEDSSVICYADDTLIVVTGKDCGLTRLRTSLLVARAILRISNLGLKVAKEKTEAILFHGRGLTHLPSSIMVGDASISLSPSIKYLGVFVDIRWTFSDHFRYVDQKARKVIRAFNCLMPNLRGPDERRRRLFANVVLSVILYGAPVWGDAIATSKLLPALYRLQRSVAQRVISAYRTVSSNAALLLARIPPIKLLAVMRKRAYERIKTHREDGNMDAQTIKEIRDSEFANLCEAWRDILKKPNTPGEFTKLIIVPRLEAWLNRASINGITFHITQVLTGHGCFSKYLRRIGRKTNTMCFLCGEDVDDVYHTLKECPAWDTQRLTFKRALNLSRDFTLGDILDDAIASRDS</sequence>
<dbReference type="OrthoDB" id="8058917at2759"/>
<keyword evidence="3" id="KW-0548">Nucleotidyltransferase</keyword>
<dbReference type="InterPro" id="IPR000477">
    <property type="entry name" value="RT_dom"/>
</dbReference>
<dbReference type="GO" id="GO:0003964">
    <property type="term" value="F:RNA-directed DNA polymerase activity"/>
    <property type="evidence" value="ECO:0007669"/>
    <property type="project" value="UniProtKB-KW"/>
</dbReference>
<keyword evidence="3" id="KW-0695">RNA-directed DNA polymerase</keyword>
<dbReference type="InterPro" id="IPR043502">
    <property type="entry name" value="DNA/RNA_pol_sf"/>
</dbReference>